<reference evidence="16" key="1">
    <citation type="journal article" date="2019" name="PLoS Genet.">
        <title>Genomic insights into neonicotinoid sensitivity in the solitary bee Osmia bicornis.</title>
        <authorList>
            <person name="Beadle K."/>
            <person name="Singh K.S."/>
            <person name="Troczka B.J."/>
            <person name="Randall E."/>
            <person name="Zaworra M."/>
            <person name="Zimmer C.T."/>
            <person name="Hayward A."/>
            <person name="Reid R."/>
            <person name="Kor L."/>
            <person name="Kohler M."/>
            <person name="Buer B."/>
            <person name="Nelson D.R."/>
            <person name="Williamson M.S."/>
            <person name="Davies T.G."/>
            <person name="Field L.M."/>
            <person name="Nauen R."/>
            <person name="Bass C."/>
        </authorList>
    </citation>
    <scope>NUCLEOTIDE SEQUENCE</scope>
</reference>
<dbReference type="InterPro" id="IPR002401">
    <property type="entry name" value="Cyt_P450_E_grp-I"/>
</dbReference>
<dbReference type="GO" id="GO:0016705">
    <property type="term" value="F:oxidoreductase activity, acting on paired donors, with incorporation or reduction of molecular oxygen"/>
    <property type="evidence" value="ECO:0007669"/>
    <property type="project" value="InterPro"/>
</dbReference>
<evidence type="ECO:0000256" key="5">
    <source>
        <dbReference type="ARBA" id="ARBA00022617"/>
    </source>
</evidence>
<dbReference type="GO" id="GO:0004497">
    <property type="term" value="F:monooxygenase activity"/>
    <property type="evidence" value="ECO:0007669"/>
    <property type="project" value="UniProtKB-KW"/>
</dbReference>
<dbReference type="PROSITE" id="PS00086">
    <property type="entry name" value="CYTOCHROME_P450"/>
    <property type="match status" value="1"/>
</dbReference>
<keyword evidence="11 14" id="KW-0503">Monooxygenase</keyword>
<dbReference type="Pfam" id="PF00067">
    <property type="entry name" value="p450"/>
    <property type="match status" value="1"/>
</dbReference>
<keyword evidence="7" id="KW-0256">Endoplasmic reticulum</keyword>
<keyword evidence="15" id="KW-0812">Transmembrane</keyword>
<gene>
    <name evidence="16" type="primary">CYP6AS129</name>
</gene>
<dbReference type="GO" id="GO:0005789">
    <property type="term" value="C:endoplasmic reticulum membrane"/>
    <property type="evidence" value="ECO:0007669"/>
    <property type="project" value="UniProtKB-SubCell"/>
</dbReference>
<evidence type="ECO:0000256" key="8">
    <source>
        <dbReference type="ARBA" id="ARBA00022848"/>
    </source>
</evidence>
<dbReference type="PRINTS" id="PR00385">
    <property type="entry name" value="P450"/>
</dbReference>
<proteinExistence type="evidence at transcript level"/>
<dbReference type="PANTHER" id="PTHR24292:SF54">
    <property type="entry name" value="CYP9F3-RELATED"/>
    <property type="match status" value="1"/>
</dbReference>
<dbReference type="GO" id="GO:0020037">
    <property type="term" value="F:heme binding"/>
    <property type="evidence" value="ECO:0007669"/>
    <property type="project" value="InterPro"/>
</dbReference>
<comment type="cofactor">
    <cofactor evidence="1 13">
        <name>heme</name>
        <dbReference type="ChEBI" id="CHEBI:30413"/>
    </cofactor>
</comment>
<dbReference type="CDD" id="cd11056">
    <property type="entry name" value="CYP6-like"/>
    <property type="match status" value="1"/>
</dbReference>
<keyword evidence="15" id="KW-1133">Transmembrane helix</keyword>
<evidence type="ECO:0000256" key="3">
    <source>
        <dbReference type="ARBA" id="ARBA00004406"/>
    </source>
</evidence>
<evidence type="ECO:0000256" key="7">
    <source>
        <dbReference type="ARBA" id="ARBA00022824"/>
    </source>
</evidence>
<name>A0A411K715_OSMRU</name>
<evidence type="ECO:0000256" key="13">
    <source>
        <dbReference type="PIRSR" id="PIRSR602401-1"/>
    </source>
</evidence>
<accession>A0A411K715</accession>
<keyword evidence="10 13" id="KW-0408">Iron</keyword>
<dbReference type="InterPro" id="IPR036396">
    <property type="entry name" value="Cyt_P450_sf"/>
</dbReference>
<keyword evidence="9 14" id="KW-0560">Oxidoreductase</keyword>
<comment type="similarity">
    <text evidence="4 14">Belongs to the cytochrome P450 family.</text>
</comment>
<evidence type="ECO:0000256" key="6">
    <source>
        <dbReference type="ARBA" id="ARBA00022723"/>
    </source>
</evidence>
<evidence type="ECO:0000256" key="9">
    <source>
        <dbReference type="ARBA" id="ARBA00023002"/>
    </source>
</evidence>
<dbReference type="SUPFAM" id="SSF48264">
    <property type="entry name" value="Cytochrome P450"/>
    <property type="match status" value="1"/>
</dbReference>
<dbReference type="InterPro" id="IPR017972">
    <property type="entry name" value="Cyt_P450_CS"/>
</dbReference>
<dbReference type="AlphaFoldDB" id="A0A411K715"/>
<dbReference type="Gene3D" id="1.10.630.10">
    <property type="entry name" value="Cytochrome P450"/>
    <property type="match status" value="1"/>
</dbReference>
<keyword evidence="8" id="KW-0492">Microsome</keyword>
<keyword evidence="5 13" id="KW-0349">Heme</keyword>
<evidence type="ECO:0000256" key="2">
    <source>
        <dbReference type="ARBA" id="ARBA00004174"/>
    </source>
</evidence>
<keyword evidence="6 13" id="KW-0479">Metal-binding</keyword>
<dbReference type="PANTHER" id="PTHR24292">
    <property type="entry name" value="CYTOCHROME P450"/>
    <property type="match status" value="1"/>
</dbReference>
<evidence type="ECO:0000256" key="4">
    <source>
        <dbReference type="ARBA" id="ARBA00010617"/>
    </source>
</evidence>
<organism evidence="16">
    <name type="scientific">Osmia rufa</name>
    <name type="common">Red mason bee</name>
    <dbReference type="NCBI Taxonomy" id="1437190"/>
    <lineage>
        <taxon>Eukaryota</taxon>
        <taxon>Metazoa</taxon>
        <taxon>Ecdysozoa</taxon>
        <taxon>Arthropoda</taxon>
        <taxon>Hexapoda</taxon>
        <taxon>Insecta</taxon>
        <taxon>Pterygota</taxon>
        <taxon>Neoptera</taxon>
        <taxon>Endopterygota</taxon>
        <taxon>Hymenoptera</taxon>
        <taxon>Apocrita</taxon>
        <taxon>Aculeata</taxon>
        <taxon>Apoidea</taxon>
        <taxon>Anthophila</taxon>
        <taxon>Megachilidae</taxon>
        <taxon>Megachilinae</taxon>
        <taxon>Osmia</taxon>
    </lineage>
</organism>
<evidence type="ECO:0000313" key="16">
    <source>
        <dbReference type="EMBL" id="QBC73117.1"/>
    </source>
</evidence>
<dbReference type="InterPro" id="IPR050476">
    <property type="entry name" value="Insect_CytP450_Detox"/>
</dbReference>
<comment type="subcellular location">
    <subcellularLocation>
        <location evidence="3">Endoplasmic reticulum membrane</location>
        <topology evidence="3">Peripheral membrane protein</topology>
    </subcellularLocation>
    <subcellularLocation>
        <location evidence="2">Microsome membrane</location>
        <topology evidence="2">Peripheral membrane protein</topology>
    </subcellularLocation>
</comment>
<evidence type="ECO:0000256" key="14">
    <source>
        <dbReference type="RuleBase" id="RU000461"/>
    </source>
</evidence>
<evidence type="ECO:0000256" key="1">
    <source>
        <dbReference type="ARBA" id="ARBA00001971"/>
    </source>
</evidence>
<dbReference type="FunFam" id="1.10.630.10:FF:000042">
    <property type="entry name" value="Cytochrome P450"/>
    <property type="match status" value="1"/>
</dbReference>
<dbReference type="InterPro" id="IPR001128">
    <property type="entry name" value="Cyt_P450"/>
</dbReference>
<dbReference type="EMBL" id="MH500642">
    <property type="protein sequence ID" value="QBC73117.1"/>
    <property type="molecule type" value="mRNA"/>
</dbReference>
<feature type="binding site" description="axial binding residue" evidence="13">
    <location>
        <position position="444"/>
    </location>
    <ligand>
        <name>heme</name>
        <dbReference type="ChEBI" id="CHEBI:30413"/>
    </ligand>
    <ligandPart>
        <name>Fe</name>
        <dbReference type="ChEBI" id="CHEBI:18248"/>
    </ligandPart>
</feature>
<dbReference type="PRINTS" id="PR00463">
    <property type="entry name" value="EP450I"/>
</dbReference>
<keyword evidence="12 15" id="KW-0472">Membrane</keyword>
<evidence type="ECO:0000256" key="11">
    <source>
        <dbReference type="ARBA" id="ARBA00023033"/>
    </source>
</evidence>
<protein>
    <submittedName>
        <fullName evidence="16">Cytochrome P450 mono-oxygenase</fullName>
    </submittedName>
</protein>
<feature type="transmembrane region" description="Helical" evidence="15">
    <location>
        <begin position="6"/>
        <end position="22"/>
    </location>
</feature>
<evidence type="ECO:0000256" key="12">
    <source>
        <dbReference type="ARBA" id="ARBA00023136"/>
    </source>
</evidence>
<sequence>MADYFQLLSAFAVVFLALYYYFTSTFDFWKNRGVNGPQPVPVFGNIKDIIMGKCALGTYTVKLYDEYKNEPMVGIFVRRSPHLVLIDLDRIKDVLIKDFSTFSNRATLIFEKTEPLSAHLFNLETERWRPLRTRLSPVFTSGKIKDMFPLILECSNQLKECLEKIVEKDGLLDCREIAARFTTDVIGSCAFGISMNALSDEESEFRRMGKQIFKSNLTTILKGSFKEAMPKLYNTLGFVLPQTEITKFLTTIVSETIKYRKEHNIIRPDFINLLIDLKDNPHKLENIELTDTLLAAQAFVFFVAGFETSSTTIGHALYEMALNHDIQDKLRQEINEFYAKNKGNWTYDDVKGMSYLDKVFKETLRKYPPGLLLRRKSTNNYTFSGTKVSIPKDTGVLIPVYAIHKDPNIYPDPEVYDPERFNEDAVAARHPMAFLPFGDGPRNCIGARFAVYQTKIGLIQMLTNFKVDVCDETLIPYVQHPTSRVFAPIRSIILKISKV</sequence>
<dbReference type="GO" id="GO:0005506">
    <property type="term" value="F:iron ion binding"/>
    <property type="evidence" value="ECO:0007669"/>
    <property type="project" value="InterPro"/>
</dbReference>
<evidence type="ECO:0000256" key="15">
    <source>
        <dbReference type="SAM" id="Phobius"/>
    </source>
</evidence>
<evidence type="ECO:0000256" key="10">
    <source>
        <dbReference type="ARBA" id="ARBA00023004"/>
    </source>
</evidence>